<comment type="cofactor">
    <cofactor evidence="1 8">
        <name>pyridoxal 5'-phosphate</name>
        <dbReference type="ChEBI" id="CHEBI:597326"/>
    </cofactor>
</comment>
<dbReference type="GO" id="GO:0010121">
    <property type="term" value="P:L-arginine catabolic process to proline via ornithine"/>
    <property type="evidence" value="ECO:0007669"/>
    <property type="project" value="TreeGrafter"/>
</dbReference>
<dbReference type="InterPro" id="IPR049704">
    <property type="entry name" value="Aminotrans_3_PPA_site"/>
</dbReference>
<keyword evidence="5 8" id="KW-0032">Aminotransferase</keyword>
<dbReference type="EMBL" id="LUCH01001240">
    <property type="protein sequence ID" value="KAF5403410.1"/>
    <property type="molecule type" value="Genomic_DNA"/>
</dbReference>
<comment type="catalytic activity">
    <reaction evidence="8">
        <text>a 2-oxocarboxylate + L-ornithine = L-glutamate 5-semialdehyde + an L-alpha-amino acid</text>
        <dbReference type="Rhea" id="RHEA:13877"/>
        <dbReference type="ChEBI" id="CHEBI:35179"/>
        <dbReference type="ChEBI" id="CHEBI:46911"/>
        <dbReference type="ChEBI" id="CHEBI:58066"/>
        <dbReference type="ChEBI" id="CHEBI:59869"/>
        <dbReference type="EC" id="2.6.1.13"/>
    </reaction>
</comment>
<dbReference type="UniPathway" id="UPA00098">
    <property type="reaction ID" value="UER00358"/>
</dbReference>
<dbReference type="Proteomes" id="UP000748531">
    <property type="component" value="Unassembled WGS sequence"/>
</dbReference>
<evidence type="ECO:0000256" key="1">
    <source>
        <dbReference type="ARBA" id="ARBA00001933"/>
    </source>
</evidence>
<sequence length="297" mass="32697">VEAGETACKLARKWAYKIKGVPNNQARILFAEGNFWGRTLAAVSSSTDPSCYEGFGPYMPGFDIVPYDDLTALEEKMKDPNVCAFMVEPIQGEAGVRVPSDGYLREIRRLCDKYKVLFIADEVQTGLCRTGKRLCVDHENVRPDIVLLGKALSGGMMPVSAVLADDKVMLCIQPGEHGSTYGGNPIACKLAIAALKVLEEEHLAERAEKLGNMFRAELAKLPRSVVKAYRGKGLLNAIIIDEKYDAWNVCLKLRDHGLLAKPTHNTIIRLAPPLCISEVELEKATEILQTVTSSMFK</sequence>
<name>A0A8J4SRL9_9TREM</name>
<dbReference type="GO" id="GO:0055129">
    <property type="term" value="P:L-proline biosynthetic process"/>
    <property type="evidence" value="ECO:0007669"/>
    <property type="project" value="UniProtKB-UniPathway"/>
</dbReference>
<proteinExistence type="inferred from homology"/>
<dbReference type="GO" id="GO:0019544">
    <property type="term" value="P:L-arginine catabolic process to L-glutamate"/>
    <property type="evidence" value="ECO:0007669"/>
    <property type="project" value="TreeGrafter"/>
</dbReference>
<keyword evidence="10" id="KW-1185">Reference proteome</keyword>
<dbReference type="InterPro" id="IPR015424">
    <property type="entry name" value="PyrdxlP-dep_Trfase"/>
</dbReference>
<dbReference type="GO" id="GO:0042802">
    <property type="term" value="F:identical protein binding"/>
    <property type="evidence" value="ECO:0007669"/>
    <property type="project" value="TreeGrafter"/>
</dbReference>
<reference evidence="9" key="1">
    <citation type="submission" date="2019-05" db="EMBL/GenBank/DDBJ databases">
        <title>Annotation for the trematode Paragonimus heterotremus.</title>
        <authorList>
            <person name="Choi Y.-J."/>
        </authorList>
    </citation>
    <scope>NUCLEOTIDE SEQUENCE</scope>
    <source>
        <strain evidence="9">LC</strain>
    </source>
</reference>
<evidence type="ECO:0000256" key="3">
    <source>
        <dbReference type="ARBA" id="ARBA00008954"/>
    </source>
</evidence>
<accession>A0A8J4SRL9</accession>
<comment type="similarity">
    <text evidence="3 8">Belongs to the class-III pyridoxal-phosphate-dependent aminotransferase family.</text>
</comment>
<dbReference type="FunFam" id="3.90.1150.10:FF:000152">
    <property type="entry name" value="Ornithine aminotransferase"/>
    <property type="match status" value="1"/>
</dbReference>
<dbReference type="SUPFAM" id="SSF53383">
    <property type="entry name" value="PLP-dependent transferases"/>
    <property type="match status" value="1"/>
</dbReference>
<dbReference type="PROSITE" id="PS00600">
    <property type="entry name" value="AA_TRANSFER_CLASS_3"/>
    <property type="match status" value="1"/>
</dbReference>
<dbReference type="GO" id="GO:0005737">
    <property type="term" value="C:cytoplasm"/>
    <property type="evidence" value="ECO:0007669"/>
    <property type="project" value="TreeGrafter"/>
</dbReference>
<dbReference type="PANTHER" id="PTHR11986">
    <property type="entry name" value="AMINOTRANSFERASE CLASS III"/>
    <property type="match status" value="1"/>
</dbReference>
<evidence type="ECO:0000256" key="2">
    <source>
        <dbReference type="ARBA" id="ARBA00004998"/>
    </source>
</evidence>
<dbReference type="Gene3D" id="3.90.1150.10">
    <property type="entry name" value="Aspartate Aminotransferase, domain 1"/>
    <property type="match status" value="1"/>
</dbReference>
<dbReference type="InterPro" id="IPR050103">
    <property type="entry name" value="Class-III_PLP-dep_AT"/>
</dbReference>
<dbReference type="OrthoDB" id="425114at2759"/>
<dbReference type="AlphaFoldDB" id="A0A8J4SRL9"/>
<evidence type="ECO:0000256" key="6">
    <source>
        <dbReference type="ARBA" id="ARBA00022679"/>
    </source>
</evidence>
<keyword evidence="6 8" id="KW-0808">Transferase</keyword>
<dbReference type="InterPro" id="IPR015422">
    <property type="entry name" value="PyrdxlP-dep_Trfase_small"/>
</dbReference>
<dbReference type="FunFam" id="3.40.640.10:FF:000011">
    <property type="entry name" value="Ornithine aminotransferase"/>
    <property type="match status" value="1"/>
</dbReference>
<evidence type="ECO:0000256" key="7">
    <source>
        <dbReference type="ARBA" id="ARBA00022898"/>
    </source>
</evidence>
<evidence type="ECO:0000313" key="10">
    <source>
        <dbReference type="Proteomes" id="UP000748531"/>
    </source>
</evidence>
<evidence type="ECO:0000256" key="8">
    <source>
        <dbReference type="RuleBase" id="RU365036"/>
    </source>
</evidence>
<dbReference type="Pfam" id="PF00202">
    <property type="entry name" value="Aminotran_3"/>
    <property type="match status" value="1"/>
</dbReference>
<protein>
    <recommendedName>
        <fullName evidence="4 8">Ornithine aminotransferase</fullName>
        <ecNumber evidence="4 8">2.6.1.13</ecNumber>
    </recommendedName>
</protein>
<dbReference type="NCBIfam" id="TIGR01885">
    <property type="entry name" value="Orn_aminotrans"/>
    <property type="match status" value="1"/>
</dbReference>
<comment type="caution">
    <text evidence="9">The sequence shown here is derived from an EMBL/GenBank/DDBJ whole genome shotgun (WGS) entry which is preliminary data.</text>
</comment>
<organism evidence="9 10">
    <name type="scientific">Paragonimus heterotremus</name>
    <dbReference type="NCBI Taxonomy" id="100268"/>
    <lineage>
        <taxon>Eukaryota</taxon>
        <taxon>Metazoa</taxon>
        <taxon>Spiralia</taxon>
        <taxon>Lophotrochozoa</taxon>
        <taxon>Platyhelminthes</taxon>
        <taxon>Trematoda</taxon>
        <taxon>Digenea</taxon>
        <taxon>Plagiorchiida</taxon>
        <taxon>Troglotremata</taxon>
        <taxon>Troglotrematidae</taxon>
        <taxon>Paragonimus</taxon>
    </lineage>
</organism>
<dbReference type="EC" id="2.6.1.13" evidence="4 8"/>
<evidence type="ECO:0000256" key="5">
    <source>
        <dbReference type="ARBA" id="ARBA00022576"/>
    </source>
</evidence>
<evidence type="ECO:0000313" key="9">
    <source>
        <dbReference type="EMBL" id="KAF5403410.1"/>
    </source>
</evidence>
<gene>
    <name evidence="9" type="ORF">PHET_03336</name>
</gene>
<dbReference type="GO" id="GO:0030170">
    <property type="term" value="F:pyridoxal phosphate binding"/>
    <property type="evidence" value="ECO:0007669"/>
    <property type="project" value="InterPro"/>
</dbReference>
<dbReference type="InterPro" id="IPR015421">
    <property type="entry name" value="PyrdxlP-dep_Trfase_major"/>
</dbReference>
<keyword evidence="7 8" id="KW-0663">Pyridoxal phosphate</keyword>
<dbReference type="GO" id="GO:0004587">
    <property type="term" value="F:ornithine aminotransferase activity"/>
    <property type="evidence" value="ECO:0007669"/>
    <property type="project" value="UniProtKB-EC"/>
</dbReference>
<dbReference type="CDD" id="cd00610">
    <property type="entry name" value="OAT_like"/>
    <property type="match status" value="1"/>
</dbReference>
<dbReference type="InterPro" id="IPR005814">
    <property type="entry name" value="Aminotrans_3"/>
</dbReference>
<dbReference type="Gene3D" id="3.40.640.10">
    <property type="entry name" value="Type I PLP-dependent aspartate aminotransferase-like (Major domain)"/>
    <property type="match status" value="1"/>
</dbReference>
<comment type="pathway">
    <text evidence="2 8">Amino-acid biosynthesis; L-proline biosynthesis; L-glutamate 5-semialdehyde from L-ornithine: step 1/1.</text>
</comment>
<dbReference type="PANTHER" id="PTHR11986:SF18">
    <property type="entry name" value="ORNITHINE AMINOTRANSFERASE, MITOCHONDRIAL"/>
    <property type="match status" value="1"/>
</dbReference>
<dbReference type="InterPro" id="IPR010164">
    <property type="entry name" value="Orn_aminotrans"/>
</dbReference>
<evidence type="ECO:0000256" key="4">
    <source>
        <dbReference type="ARBA" id="ARBA00012924"/>
    </source>
</evidence>
<feature type="non-terminal residue" evidence="9">
    <location>
        <position position="297"/>
    </location>
</feature>